<dbReference type="EMBL" id="JTHE03000028">
    <property type="protein sequence ID" value="MCM1982057.1"/>
    <property type="molecule type" value="Genomic_DNA"/>
</dbReference>
<evidence type="ECO:0000313" key="1">
    <source>
        <dbReference type="EMBL" id="MCM1982057.1"/>
    </source>
</evidence>
<reference evidence="1 2" key="1">
    <citation type="journal article" date="2015" name="Genome Announc.">
        <title>Draft Genome Sequence of Filamentous Marine Cyanobacterium Lyngbya confervoides Strain BDU141951.</title>
        <authorList>
            <person name="Chandrababunaidu M.M."/>
            <person name="Sen D."/>
            <person name="Tripathy S."/>
        </authorList>
    </citation>
    <scope>NUCLEOTIDE SEQUENCE [LARGE SCALE GENOMIC DNA]</scope>
    <source>
        <strain evidence="1 2">BDU141951</strain>
    </source>
</reference>
<proteinExistence type="predicted"/>
<gene>
    <name evidence="1" type="ORF">QQ91_0004320</name>
</gene>
<organism evidence="1 2">
    <name type="scientific">Lyngbya confervoides BDU141951</name>
    <dbReference type="NCBI Taxonomy" id="1574623"/>
    <lineage>
        <taxon>Bacteria</taxon>
        <taxon>Bacillati</taxon>
        <taxon>Cyanobacteriota</taxon>
        <taxon>Cyanophyceae</taxon>
        <taxon>Oscillatoriophycideae</taxon>
        <taxon>Oscillatoriales</taxon>
        <taxon>Microcoleaceae</taxon>
        <taxon>Lyngbya</taxon>
    </lineage>
</organism>
<dbReference type="Proteomes" id="UP000031561">
    <property type="component" value="Unassembled WGS sequence"/>
</dbReference>
<evidence type="ECO:0000313" key="2">
    <source>
        <dbReference type="Proteomes" id="UP000031561"/>
    </source>
</evidence>
<dbReference type="RefSeq" id="WP_166280481.1">
    <property type="nucleotide sequence ID" value="NZ_JTHE03000028.1"/>
</dbReference>
<name>A0ABD4T0G0_9CYAN</name>
<accession>A0ABD4T0G0</accession>
<comment type="caution">
    <text evidence="1">The sequence shown here is derived from an EMBL/GenBank/DDBJ whole genome shotgun (WGS) entry which is preliminary data.</text>
</comment>
<sequence>MRHNRPLHLRLILFLGLGCSLASLVYGLWILYGSRAQIQAADPPQSPTTTVYVALYPGFHASLLLPIATGYREYAYGEWGFYAHSQETLWGGLKALLWPTPATLGRRTLGGPSPADPSLEIGHLKRRMGVETLLPIQVDRALALDLNQRLDRFFDPTFPKIYNPSYRLEFVRHPRPYHLWHNCNHFIAEQLRQLGVAVQGDPIGGNFVLSVPNGTLSPSPAPAQAIPGIGCHTSPCLRVWRQRVQGKVAQWQ</sequence>
<dbReference type="AlphaFoldDB" id="A0ABD4T0G0"/>
<keyword evidence="2" id="KW-1185">Reference proteome</keyword>
<protein>
    <submittedName>
        <fullName evidence="1">DUF2459 domain-containing protein</fullName>
    </submittedName>
</protein>